<reference evidence="1 2" key="1">
    <citation type="journal article" date="2020" name="IScience">
        <title>Genome Sequencing of the Endangered Kingdonia uniflora (Circaeasteraceae, Ranunculales) Reveals Potential Mechanisms of Evolutionary Specialization.</title>
        <authorList>
            <person name="Sun Y."/>
            <person name="Deng T."/>
            <person name="Zhang A."/>
            <person name="Moore M.J."/>
            <person name="Landis J.B."/>
            <person name="Lin N."/>
            <person name="Zhang H."/>
            <person name="Zhang X."/>
            <person name="Huang J."/>
            <person name="Zhang X."/>
            <person name="Sun H."/>
            <person name="Wang H."/>
        </authorList>
    </citation>
    <scope>NUCLEOTIDE SEQUENCE [LARGE SCALE GENOMIC DNA]</scope>
    <source>
        <strain evidence="1">TB1705</strain>
        <tissue evidence="1">Leaf</tissue>
    </source>
</reference>
<name>A0A7J7MZP1_9MAGN</name>
<dbReference type="OrthoDB" id="2020981at2759"/>
<dbReference type="Gene3D" id="1.10.246.220">
    <property type="match status" value="1"/>
</dbReference>
<dbReference type="InterPro" id="IPR009057">
    <property type="entry name" value="Homeodomain-like_sf"/>
</dbReference>
<accession>A0A7J7MZP1</accession>
<evidence type="ECO:0000313" key="2">
    <source>
        <dbReference type="Proteomes" id="UP000541444"/>
    </source>
</evidence>
<dbReference type="PANTHER" id="PTHR21717">
    <property type="entry name" value="TELOMERIC REPEAT BINDING PROTEIN"/>
    <property type="match status" value="1"/>
</dbReference>
<comment type="caution">
    <text evidence="1">The sequence shown here is derived from an EMBL/GenBank/DDBJ whole genome shotgun (WGS) entry which is preliminary data.</text>
</comment>
<dbReference type="CDD" id="cd11660">
    <property type="entry name" value="SANT_TRF"/>
    <property type="match status" value="1"/>
</dbReference>
<dbReference type="PANTHER" id="PTHR21717:SF70">
    <property type="entry name" value="TELOMERE REPEAT-BINDING PROTEIN 2-RELATED"/>
    <property type="match status" value="1"/>
</dbReference>
<dbReference type="InterPro" id="IPR031105">
    <property type="entry name" value="TRP_plant"/>
</dbReference>
<evidence type="ECO:0000313" key="1">
    <source>
        <dbReference type="EMBL" id="KAF6160401.1"/>
    </source>
</evidence>
<feature type="non-terminal residue" evidence="1">
    <location>
        <position position="1"/>
    </location>
</feature>
<keyword evidence="2" id="KW-1185">Reference proteome</keyword>
<dbReference type="EMBL" id="JACGCM010001165">
    <property type="protein sequence ID" value="KAF6160401.1"/>
    <property type="molecule type" value="Genomic_DNA"/>
</dbReference>
<dbReference type="AlphaFoldDB" id="A0A7J7MZP1"/>
<proteinExistence type="predicted"/>
<sequence length="410" mass="46616">SRRSNYNYSSKGSLHGQINKSTIEFKKLPIKTEEWGEINFGLNKIVLNRCNKEDSIELFNEKTPALVGIDSCMKANLCRDNVHNCPFPSCRDDVKIVCRDDDERCYEVIPRRLKTFKAAPQCIRDQRIRKFMGLIYVKVDTGMKDGERSHTGGHKLDGLGFALEPNPTSSPPPLCPDDPLFLLPCSTSHLVTRYFALPSANPAIFDRSSTLQVNKLNNFIEKINELISQKNPDSTAMVTMSAEALAVGHVEGKCRQSELVHHRIRRPFTVSKVEALVHIVEKLRTGRWHDVKLHAFDNARHRTYVDLKDKWKTLVHIVRISPQQMRGLPVPQELLDRVMSAHAYWSQQQEKLSRPSPGLHLQCPEHSGIRDCAAYMHVRSSCTSHLRGRGAPVAYNPRMLEQHPNNPGYS</sequence>
<organism evidence="1 2">
    <name type="scientific">Kingdonia uniflora</name>
    <dbReference type="NCBI Taxonomy" id="39325"/>
    <lineage>
        <taxon>Eukaryota</taxon>
        <taxon>Viridiplantae</taxon>
        <taxon>Streptophyta</taxon>
        <taxon>Embryophyta</taxon>
        <taxon>Tracheophyta</taxon>
        <taxon>Spermatophyta</taxon>
        <taxon>Magnoliopsida</taxon>
        <taxon>Ranunculales</taxon>
        <taxon>Circaeasteraceae</taxon>
        <taxon>Kingdonia</taxon>
    </lineage>
</organism>
<protein>
    <submittedName>
        <fullName evidence="1">Uncharacterized protein</fullName>
    </submittedName>
</protein>
<gene>
    <name evidence="1" type="ORF">GIB67_019170</name>
</gene>
<dbReference type="SUPFAM" id="SSF46689">
    <property type="entry name" value="Homeodomain-like"/>
    <property type="match status" value="1"/>
</dbReference>
<dbReference type="Proteomes" id="UP000541444">
    <property type="component" value="Unassembled WGS sequence"/>
</dbReference>